<evidence type="ECO:0000313" key="3">
    <source>
        <dbReference type="Proteomes" id="UP000655420"/>
    </source>
</evidence>
<dbReference type="Proteomes" id="UP000655420">
    <property type="component" value="Unassembled WGS sequence"/>
</dbReference>
<dbReference type="AlphaFoldDB" id="A0A8J7M7F3"/>
<proteinExistence type="predicted"/>
<gene>
    <name evidence="2" type="ORF">H0I76_11155</name>
</gene>
<keyword evidence="3" id="KW-1185">Reference proteome</keyword>
<evidence type="ECO:0000259" key="1">
    <source>
        <dbReference type="Pfam" id="PF13683"/>
    </source>
</evidence>
<comment type="caution">
    <text evidence="2">The sequence shown here is derived from an EMBL/GenBank/DDBJ whole genome shotgun (WGS) entry which is preliminary data.</text>
</comment>
<reference evidence="2" key="1">
    <citation type="submission" date="2020-12" db="EMBL/GenBank/DDBJ databases">
        <title>Bacterial taxonomy.</title>
        <authorList>
            <person name="Pan X."/>
        </authorList>
    </citation>
    <scope>NUCLEOTIDE SEQUENCE</scope>
    <source>
        <strain evidence="2">M0105</strain>
    </source>
</reference>
<dbReference type="GO" id="GO:0015074">
    <property type="term" value="P:DNA integration"/>
    <property type="evidence" value="ECO:0007669"/>
    <property type="project" value="InterPro"/>
</dbReference>
<dbReference type="Pfam" id="PF13683">
    <property type="entry name" value="rve_3"/>
    <property type="match status" value="1"/>
</dbReference>
<sequence>MDPRSPRGNECRESFYGRLRDESLNAEVLYSLREAQILIEQRCRRYNTVRSRSALG</sequence>
<evidence type="ECO:0000313" key="2">
    <source>
        <dbReference type="EMBL" id="MBK0399749.1"/>
    </source>
</evidence>
<dbReference type="EMBL" id="JAEHHL010000006">
    <property type="protein sequence ID" value="MBK0399749.1"/>
    <property type="molecule type" value="Genomic_DNA"/>
</dbReference>
<protein>
    <submittedName>
        <fullName evidence="2">Transposase</fullName>
    </submittedName>
</protein>
<feature type="domain" description="Integrase catalytic" evidence="1">
    <location>
        <begin position="2"/>
        <end position="56"/>
    </location>
</feature>
<accession>A0A8J7M7F3</accession>
<organism evidence="2 3">
    <name type="scientific">Thermohalobaculum xanthum</name>
    <dbReference type="NCBI Taxonomy" id="2753746"/>
    <lineage>
        <taxon>Bacteria</taxon>
        <taxon>Pseudomonadati</taxon>
        <taxon>Pseudomonadota</taxon>
        <taxon>Alphaproteobacteria</taxon>
        <taxon>Rhodobacterales</taxon>
        <taxon>Paracoccaceae</taxon>
        <taxon>Thermohalobaculum</taxon>
    </lineage>
</organism>
<dbReference type="InterPro" id="IPR001584">
    <property type="entry name" value="Integrase_cat-core"/>
</dbReference>
<name>A0A8J7M7F3_9RHOB</name>